<dbReference type="AlphaFoldDB" id="A0A6C0B615"/>
<sequence>MPEISIDLSNPETIPQGAYVHIQQTGLGGYITNYDGFFKNINSSFHRGKMKQKIFLYKDNPDNTTSFILDPAQDTATYYSDSDGNFAKPLQYGLDGKGITLRGWGGKTRTKKQKRRRTKRR</sequence>
<feature type="region of interest" description="Disordered" evidence="1">
    <location>
        <begin position="101"/>
        <end position="121"/>
    </location>
</feature>
<feature type="compositionally biased region" description="Basic residues" evidence="1">
    <location>
        <begin position="108"/>
        <end position="121"/>
    </location>
</feature>
<dbReference type="EMBL" id="MN739080">
    <property type="protein sequence ID" value="QHS87284.1"/>
    <property type="molecule type" value="Genomic_DNA"/>
</dbReference>
<organism evidence="2">
    <name type="scientific">viral metagenome</name>
    <dbReference type="NCBI Taxonomy" id="1070528"/>
    <lineage>
        <taxon>unclassified sequences</taxon>
        <taxon>metagenomes</taxon>
        <taxon>organismal metagenomes</taxon>
    </lineage>
</organism>
<proteinExistence type="predicted"/>
<accession>A0A6C0B615</accession>
<name>A0A6C0B615_9ZZZZ</name>
<protein>
    <submittedName>
        <fullName evidence="2">Uncharacterized protein</fullName>
    </submittedName>
</protein>
<evidence type="ECO:0000256" key="1">
    <source>
        <dbReference type="SAM" id="MobiDB-lite"/>
    </source>
</evidence>
<evidence type="ECO:0000313" key="2">
    <source>
        <dbReference type="EMBL" id="QHS87284.1"/>
    </source>
</evidence>
<reference evidence="2" key="1">
    <citation type="journal article" date="2020" name="Nature">
        <title>Giant virus diversity and host interactions through global metagenomics.</title>
        <authorList>
            <person name="Schulz F."/>
            <person name="Roux S."/>
            <person name="Paez-Espino D."/>
            <person name="Jungbluth S."/>
            <person name="Walsh D.A."/>
            <person name="Denef V.J."/>
            <person name="McMahon K.D."/>
            <person name="Konstantinidis K.T."/>
            <person name="Eloe-Fadrosh E.A."/>
            <person name="Kyrpides N.C."/>
            <person name="Woyke T."/>
        </authorList>
    </citation>
    <scope>NUCLEOTIDE SEQUENCE</scope>
    <source>
        <strain evidence="2">GVMAG-M-3300010157-4</strain>
    </source>
</reference>